<dbReference type="NCBIfam" id="TIGR00278">
    <property type="entry name" value="membrane protein insertion efficiency factor YidD"/>
    <property type="match status" value="1"/>
</dbReference>
<dbReference type="Proteomes" id="UP000229600">
    <property type="component" value="Unassembled WGS sequence"/>
</dbReference>
<sequence>MYKKILKEIWYIPRRVLSLGIFLYQKTLSPDHGPLKAFFPHGYCRFYPTCSEYARKALQKNGFIIGTIKTLWRILRCNPWSKGGVDLP</sequence>
<dbReference type="Pfam" id="PF01809">
    <property type="entry name" value="YidD"/>
    <property type="match status" value="1"/>
</dbReference>
<protein>
    <recommendedName>
        <fullName evidence="1">Putative membrane protein insertion efficiency factor</fullName>
    </recommendedName>
</protein>
<name>A0A2H0N6P3_9BACT</name>
<comment type="function">
    <text evidence="1">Could be involved in insertion of integral membrane proteins into the membrane.</text>
</comment>
<comment type="subcellular location">
    <subcellularLocation>
        <location evidence="1">Cell membrane</location>
        <topology evidence="1">Peripheral membrane protein</topology>
        <orientation evidence="1">Cytoplasmic side</orientation>
    </subcellularLocation>
</comment>
<keyword evidence="1" id="KW-0472">Membrane</keyword>
<dbReference type="InterPro" id="IPR002696">
    <property type="entry name" value="Membr_insert_effic_factor_YidD"/>
</dbReference>
<comment type="caution">
    <text evidence="2">The sequence shown here is derived from an EMBL/GenBank/DDBJ whole genome shotgun (WGS) entry which is preliminary data.</text>
</comment>
<proteinExistence type="inferred from homology"/>
<dbReference type="GO" id="GO:0005886">
    <property type="term" value="C:plasma membrane"/>
    <property type="evidence" value="ECO:0007669"/>
    <property type="project" value="UniProtKB-SubCell"/>
</dbReference>
<gene>
    <name evidence="2" type="primary">yidD</name>
    <name evidence="2" type="ORF">COV59_00355</name>
</gene>
<keyword evidence="1" id="KW-1003">Cell membrane</keyword>
<reference evidence="2 3" key="1">
    <citation type="submission" date="2017-09" db="EMBL/GenBank/DDBJ databases">
        <title>Depth-based differentiation of microbial function through sediment-hosted aquifers and enrichment of novel symbionts in the deep terrestrial subsurface.</title>
        <authorList>
            <person name="Probst A.J."/>
            <person name="Ladd B."/>
            <person name="Jarett J.K."/>
            <person name="Geller-Mcgrath D.E."/>
            <person name="Sieber C.M."/>
            <person name="Emerson J.B."/>
            <person name="Anantharaman K."/>
            <person name="Thomas B.C."/>
            <person name="Malmstrom R."/>
            <person name="Stieglmeier M."/>
            <person name="Klingl A."/>
            <person name="Woyke T."/>
            <person name="Ryan C.M."/>
            <person name="Banfield J.F."/>
        </authorList>
    </citation>
    <scope>NUCLEOTIDE SEQUENCE [LARGE SCALE GENOMIC DNA]</scope>
    <source>
        <strain evidence="2">CG11_big_fil_rev_8_21_14_0_20_39_34</strain>
    </source>
</reference>
<accession>A0A2H0N6P3</accession>
<dbReference type="EMBL" id="PCWN01000001">
    <property type="protein sequence ID" value="PIR04563.1"/>
    <property type="molecule type" value="Genomic_DNA"/>
</dbReference>
<dbReference type="HAMAP" id="MF_00386">
    <property type="entry name" value="UPF0161_YidD"/>
    <property type="match status" value="1"/>
</dbReference>
<evidence type="ECO:0000313" key="2">
    <source>
        <dbReference type="EMBL" id="PIR04563.1"/>
    </source>
</evidence>
<dbReference type="AlphaFoldDB" id="A0A2H0N6P3"/>
<dbReference type="PANTHER" id="PTHR33383:SF1">
    <property type="entry name" value="MEMBRANE PROTEIN INSERTION EFFICIENCY FACTOR-RELATED"/>
    <property type="match status" value="1"/>
</dbReference>
<dbReference type="SMART" id="SM01234">
    <property type="entry name" value="Haemolytic"/>
    <property type="match status" value="1"/>
</dbReference>
<dbReference type="PANTHER" id="PTHR33383">
    <property type="entry name" value="MEMBRANE PROTEIN INSERTION EFFICIENCY FACTOR-RELATED"/>
    <property type="match status" value="1"/>
</dbReference>
<comment type="similarity">
    <text evidence="1">Belongs to the UPF0161 family.</text>
</comment>
<evidence type="ECO:0000313" key="3">
    <source>
        <dbReference type="Proteomes" id="UP000229600"/>
    </source>
</evidence>
<evidence type="ECO:0000256" key="1">
    <source>
        <dbReference type="HAMAP-Rule" id="MF_00386"/>
    </source>
</evidence>
<organism evidence="2 3">
    <name type="scientific">Candidatus Magasanikbacteria bacterium CG11_big_fil_rev_8_21_14_0_20_39_34</name>
    <dbReference type="NCBI Taxonomy" id="1974653"/>
    <lineage>
        <taxon>Bacteria</taxon>
        <taxon>Candidatus Magasanikiibacteriota</taxon>
    </lineage>
</organism>